<dbReference type="Proteomes" id="UP000655225">
    <property type="component" value="Unassembled WGS sequence"/>
</dbReference>
<feature type="repeat" description="PPR" evidence="2">
    <location>
        <begin position="253"/>
        <end position="287"/>
    </location>
</feature>
<evidence type="ECO:0008006" key="5">
    <source>
        <dbReference type="Google" id="ProtNLM"/>
    </source>
</evidence>
<keyword evidence="1" id="KW-0677">Repeat</keyword>
<dbReference type="Pfam" id="PF13041">
    <property type="entry name" value="PPR_2"/>
    <property type="match status" value="2"/>
</dbReference>
<dbReference type="InterPro" id="IPR002885">
    <property type="entry name" value="PPR_rpt"/>
</dbReference>
<dbReference type="Gene3D" id="1.25.40.10">
    <property type="entry name" value="Tetratricopeptide repeat domain"/>
    <property type="match status" value="4"/>
</dbReference>
<dbReference type="OMA" id="KDCHDFA"/>
<evidence type="ECO:0000256" key="1">
    <source>
        <dbReference type="ARBA" id="ARBA00022737"/>
    </source>
</evidence>
<dbReference type="GO" id="GO:0009451">
    <property type="term" value="P:RNA modification"/>
    <property type="evidence" value="ECO:0007669"/>
    <property type="project" value="InterPro"/>
</dbReference>
<reference evidence="3 4" key="1">
    <citation type="submission" date="2020-04" db="EMBL/GenBank/DDBJ databases">
        <title>Plant Genome Project.</title>
        <authorList>
            <person name="Zhang R.-G."/>
        </authorList>
    </citation>
    <scope>NUCLEOTIDE SEQUENCE [LARGE SCALE GENOMIC DNA]</scope>
    <source>
        <strain evidence="3">YNK0</strain>
        <tissue evidence="3">Leaf</tissue>
    </source>
</reference>
<protein>
    <recommendedName>
        <fullName evidence="5">Pentatricopeptide repeat-containing protein</fullName>
    </recommendedName>
</protein>
<dbReference type="FunFam" id="1.25.40.10:FF:000343">
    <property type="entry name" value="Pentatricopeptide repeat-containing protein At3g58590"/>
    <property type="match status" value="1"/>
</dbReference>
<dbReference type="EMBL" id="JABCRI010000004">
    <property type="protein sequence ID" value="KAF8408501.1"/>
    <property type="molecule type" value="Genomic_DNA"/>
</dbReference>
<feature type="repeat" description="PPR" evidence="2">
    <location>
        <begin position="152"/>
        <end position="186"/>
    </location>
</feature>
<dbReference type="FunFam" id="1.25.40.10:FF:000031">
    <property type="entry name" value="Pentatricopeptide repeat-containing protein mitochondrial"/>
    <property type="match status" value="1"/>
</dbReference>
<dbReference type="FunFam" id="1.25.40.10:FF:000366">
    <property type="entry name" value="Pentatricopeptide (PPR) repeat-containing protein"/>
    <property type="match status" value="1"/>
</dbReference>
<dbReference type="InterPro" id="IPR011990">
    <property type="entry name" value="TPR-like_helical_dom_sf"/>
</dbReference>
<dbReference type="NCBIfam" id="TIGR00756">
    <property type="entry name" value="PPR"/>
    <property type="match status" value="3"/>
</dbReference>
<keyword evidence="4" id="KW-1185">Reference proteome</keyword>
<dbReference type="InterPro" id="IPR046848">
    <property type="entry name" value="E_motif"/>
</dbReference>
<evidence type="ECO:0000256" key="2">
    <source>
        <dbReference type="PROSITE-ProRule" id="PRU00708"/>
    </source>
</evidence>
<dbReference type="Pfam" id="PF01535">
    <property type="entry name" value="PPR"/>
    <property type="match status" value="5"/>
</dbReference>
<accession>A0A834ZS75</accession>
<organism evidence="3 4">
    <name type="scientific">Tetracentron sinense</name>
    <name type="common">Spur-leaf</name>
    <dbReference type="NCBI Taxonomy" id="13715"/>
    <lineage>
        <taxon>Eukaryota</taxon>
        <taxon>Viridiplantae</taxon>
        <taxon>Streptophyta</taxon>
        <taxon>Embryophyta</taxon>
        <taxon>Tracheophyta</taxon>
        <taxon>Spermatophyta</taxon>
        <taxon>Magnoliopsida</taxon>
        <taxon>Trochodendrales</taxon>
        <taxon>Trochodendraceae</taxon>
        <taxon>Tetracentron</taxon>
    </lineage>
</organism>
<feature type="repeat" description="PPR" evidence="2">
    <location>
        <begin position="354"/>
        <end position="388"/>
    </location>
</feature>
<feature type="repeat" description="PPR" evidence="2">
    <location>
        <begin position="455"/>
        <end position="489"/>
    </location>
</feature>
<sequence length="905" mass="100703">MADLPLQPLKPSEVFIRDKVSTIKTANFTQIPSWVSLNRCSSSIKTQQNQRGLVENLHLVSLSKLGKLKEAHEFLNKMDMAGISVDTHSYECLFETCGNLRSLSDGKLIHNRLRRKVKSPYGFLENCLLRMYSDCGSLIDAQKLFDEMHRKNWVSWAIMVSTYAQIGIFSKALWLFSEMQVAGIRPNTSVYISLIRAFPDPSCIDLGKQIHSHAIRMGLTPDLLIDTSLSNMYMKCGCLESSKLIFNWMPEKNVVTWTGLMLGYTQSEKQEEALGLFSRMIREGVQLDDLVFSVVLKACSRLKDLETGRQIHGFIVKLGIDSEVSAGTPLVDFYVKCGNLEDARRAFERISDPNDVSWSAIISGYSQTGQFEECVVTFKSVRSRGAALNSFIYTSIFQVCSALADLNLGTQVHGDAIKRGLFSDLYGGSALITMYSRSGRIDCARRAFELINEPDTVAWTAIIAGCAYYGIASEALKLFRRMQSCGVMPNAVTFVGVFTACSHSGLVSEAREYLDLMSSEYGVDPTIDHYDCMVDIYSRAGQLEEAIKLIRTMPFEPDAMSWKSLLGGCWNHRNLKLGKIAAANLLQLDPEDTAGYILIFNLYASFGKWEEAAHVRKVMAERDLRKEVGCSWITVKGKVHRFIVGDRHHLRTKEIYSKLEELTPSGINNGSTLFTDDNDESCSLPKRKEQLLDHSERLAIAFGLISKPKTPADSITLSTGSVLVVITGDPMQLGIDLLILAEFHDYLVALLKGISIAIFVVTSHHPGCGPSQPTDASCAEDGAQVHGYHDPGCRFHLGRLPTGSNSPRLRSANTWRQRYQASHDGLQQSLQLLLLGCQLLHHNGQNGRLDWPSATCGPCWVPMWIVDNDYVGFLLDELVGLGLARPTCPLVIRTTLDSNLVHVEE</sequence>
<dbReference type="Pfam" id="PF20431">
    <property type="entry name" value="E_motif"/>
    <property type="match status" value="1"/>
</dbReference>
<name>A0A834ZS75_TETSI</name>
<dbReference type="PROSITE" id="PS51375">
    <property type="entry name" value="PPR"/>
    <property type="match status" value="4"/>
</dbReference>
<evidence type="ECO:0000313" key="3">
    <source>
        <dbReference type="EMBL" id="KAF8408501.1"/>
    </source>
</evidence>
<evidence type="ECO:0000313" key="4">
    <source>
        <dbReference type="Proteomes" id="UP000655225"/>
    </source>
</evidence>
<proteinExistence type="predicted"/>
<gene>
    <name evidence="3" type="ORF">HHK36_007657</name>
</gene>
<dbReference type="FunFam" id="1.25.40.10:FF:000309">
    <property type="entry name" value="Pentatricopeptide repeat-containing protein, chloroplastic"/>
    <property type="match status" value="1"/>
</dbReference>
<dbReference type="InterPro" id="IPR046960">
    <property type="entry name" value="PPR_At4g14850-like_plant"/>
</dbReference>
<comment type="caution">
    <text evidence="3">The sequence shown here is derived from an EMBL/GenBank/DDBJ whole genome shotgun (WGS) entry which is preliminary data.</text>
</comment>
<dbReference type="FunFam" id="1.25.40.10:FF:000380">
    <property type="entry name" value="Pentatricopeptide repeat-containing protein, chloroplastic"/>
    <property type="match status" value="1"/>
</dbReference>
<dbReference type="PANTHER" id="PTHR47926">
    <property type="entry name" value="PENTATRICOPEPTIDE REPEAT-CONTAINING PROTEIN"/>
    <property type="match status" value="1"/>
</dbReference>
<dbReference type="PANTHER" id="PTHR47926:SF378">
    <property type="entry name" value="PENTATRICOPEPTIDE REPEAT (PPR) SUPERFAMILY PROTEIN"/>
    <property type="match status" value="1"/>
</dbReference>
<dbReference type="AlphaFoldDB" id="A0A834ZS75"/>
<dbReference type="GO" id="GO:0003723">
    <property type="term" value="F:RNA binding"/>
    <property type="evidence" value="ECO:0007669"/>
    <property type="project" value="InterPro"/>
</dbReference>
<dbReference type="OrthoDB" id="742311at2759"/>